<dbReference type="InterPro" id="IPR049713">
    <property type="entry name" value="Pr6Pr-like"/>
</dbReference>
<protein>
    <recommendedName>
        <fullName evidence="4">Pr6Pr family membrane protein</fullName>
    </recommendedName>
</protein>
<dbReference type="AlphaFoldDB" id="A0A5N5IQ28"/>
<dbReference type="Proteomes" id="UP000319204">
    <property type="component" value="Unassembled WGS sequence"/>
</dbReference>
<dbReference type="EMBL" id="VNIK02000036">
    <property type="protein sequence ID" value="KAB5482736.1"/>
    <property type="molecule type" value="Genomic_DNA"/>
</dbReference>
<dbReference type="NCBIfam" id="NF038065">
    <property type="entry name" value="Pr6Pr"/>
    <property type="match status" value="1"/>
</dbReference>
<accession>A0A5N5IQ28</accession>
<sequence length="212" mass="24252">MRRNFEILGLCLGWFAVMAQLYLMLQNREVGVAESLVRFFSYFTILTNALVALFFTIKIFGADQKRLALLHGKSTPMALAAFIIVVGLVYQVVLRKLWNPTGLQMVVDELLHTIIPVLVYIYWVMFHARTPVGWKPFFRWLLYPLGYVLFVMVRGHFSGFYPYPFLNVGALGLARTLLNIAVVCALMVLVMAALFYLGKLMQPRRGTFSNDQ</sequence>
<feature type="transmembrane region" description="Helical" evidence="1">
    <location>
        <begin position="140"/>
        <end position="157"/>
    </location>
</feature>
<feature type="transmembrane region" description="Helical" evidence="1">
    <location>
        <begin position="177"/>
        <end position="197"/>
    </location>
</feature>
<feature type="transmembrane region" description="Helical" evidence="1">
    <location>
        <begin position="78"/>
        <end position="98"/>
    </location>
</feature>
<evidence type="ECO:0000313" key="2">
    <source>
        <dbReference type="EMBL" id="KAB5482736.1"/>
    </source>
</evidence>
<evidence type="ECO:0000256" key="1">
    <source>
        <dbReference type="SAM" id="Phobius"/>
    </source>
</evidence>
<dbReference type="RefSeq" id="WP_151891796.1">
    <property type="nucleotide sequence ID" value="NZ_VNIK02000036.1"/>
</dbReference>
<keyword evidence="1" id="KW-1133">Transmembrane helix</keyword>
<name>A0A5N5IQ28_9FLAO</name>
<feature type="transmembrane region" description="Helical" evidence="1">
    <location>
        <begin position="37"/>
        <end position="57"/>
    </location>
</feature>
<feature type="transmembrane region" description="Helical" evidence="1">
    <location>
        <begin position="7"/>
        <end position="25"/>
    </location>
</feature>
<gene>
    <name evidence="2" type="ORF">FOT42_017905</name>
</gene>
<evidence type="ECO:0008006" key="4">
    <source>
        <dbReference type="Google" id="ProtNLM"/>
    </source>
</evidence>
<keyword evidence="1" id="KW-0472">Membrane</keyword>
<dbReference type="OrthoDB" id="9809977at2"/>
<organism evidence="2 3">
    <name type="scientific">Flagellimonas hadalis</name>
    <dbReference type="NCBI Taxonomy" id="2597517"/>
    <lineage>
        <taxon>Bacteria</taxon>
        <taxon>Pseudomonadati</taxon>
        <taxon>Bacteroidota</taxon>
        <taxon>Flavobacteriia</taxon>
        <taxon>Flavobacteriales</taxon>
        <taxon>Flavobacteriaceae</taxon>
        <taxon>Flagellimonas</taxon>
    </lineage>
</organism>
<proteinExistence type="predicted"/>
<evidence type="ECO:0000313" key="3">
    <source>
        <dbReference type="Proteomes" id="UP000319204"/>
    </source>
</evidence>
<keyword evidence="3" id="KW-1185">Reference proteome</keyword>
<comment type="caution">
    <text evidence="2">The sequence shown here is derived from an EMBL/GenBank/DDBJ whole genome shotgun (WGS) entry which is preliminary data.</text>
</comment>
<reference evidence="2" key="1">
    <citation type="submission" date="2019-10" db="EMBL/GenBank/DDBJ databases">
        <title>Muricauda hadale sp. nov., a piezophilic bacterium isolated from hadopelagic water of the Mariana Trench.</title>
        <authorList>
            <person name="Wei Y."/>
        </authorList>
    </citation>
    <scope>NUCLEOTIDE SEQUENCE [LARGE SCALE GENOMIC DNA]</scope>
    <source>
        <strain evidence="2">MT-229</strain>
    </source>
</reference>
<feature type="transmembrane region" description="Helical" evidence="1">
    <location>
        <begin position="110"/>
        <end position="128"/>
    </location>
</feature>
<keyword evidence="1" id="KW-0812">Transmembrane</keyword>